<dbReference type="AlphaFoldDB" id="A0A372LLS8"/>
<comment type="caution">
    <text evidence="1">The sequence shown here is derived from an EMBL/GenBank/DDBJ whole genome shotgun (WGS) entry which is preliminary data.</text>
</comment>
<evidence type="ECO:0000313" key="1">
    <source>
        <dbReference type="EMBL" id="RFU67630.1"/>
    </source>
</evidence>
<accession>A0A372LLS8</accession>
<dbReference type="Proteomes" id="UP000264541">
    <property type="component" value="Unassembled WGS sequence"/>
</dbReference>
<dbReference type="EMBL" id="QVTE01000040">
    <property type="protein sequence ID" value="RFU67630.1"/>
    <property type="molecule type" value="Genomic_DNA"/>
</dbReference>
<protein>
    <submittedName>
        <fullName evidence="1">Uncharacterized protein</fullName>
    </submittedName>
</protein>
<proteinExistence type="predicted"/>
<reference evidence="1 2" key="1">
    <citation type="submission" date="2018-08" db="EMBL/GenBank/DDBJ databases">
        <title>Bacillus chawlae sp. nov., Bacillus glennii sp. nov., and Bacillus saganii sp. nov. Isolated from the Vehicle Assembly Building at Kennedy Space Center where the Viking Spacecraft were Assembled.</title>
        <authorList>
            <person name="Seuylemezian A."/>
            <person name="Vaishampayan P."/>
        </authorList>
    </citation>
    <scope>NUCLEOTIDE SEQUENCE [LARGE SCALE GENOMIC DNA]</scope>
    <source>
        <strain evidence="1 2">V47-23a</strain>
    </source>
</reference>
<keyword evidence="2" id="KW-1185">Reference proteome</keyword>
<sequence>MDHDGLIATSCHDAAENLQLEQDQKVQVGKVLVPWGRRLYFGSQISKRKGLEYAETVGVNIKSCRLQKWRRGRNEFQNENCESFG</sequence>
<name>A0A372LLS8_9BACI</name>
<organism evidence="1 2">
    <name type="scientific">Peribacillus saganii</name>
    <dbReference type="NCBI Taxonomy" id="2303992"/>
    <lineage>
        <taxon>Bacteria</taxon>
        <taxon>Bacillati</taxon>
        <taxon>Bacillota</taxon>
        <taxon>Bacilli</taxon>
        <taxon>Bacillales</taxon>
        <taxon>Bacillaceae</taxon>
        <taxon>Peribacillus</taxon>
    </lineage>
</organism>
<gene>
    <name evidence="1" type="ORF">D0469_13865</name>
</gene>
<evidence type="ECO:0000313" key="2">
    <source>
        <dbReference type="Proteomes" id="UP000264541"/>
    </source>
</evidence>